<comment type="caution">
    <text evidence="1">The sequence shown here is derived from an EMBL/GenBank/DDBJ whole genome shotgun (WGS) entry which is preliminary data.</text>
</comment>
<dbReference type="RefSeq" id="WP_229157606.1">
    <property type="nucleotide sequence ID" value="NZ_JAJEWP010000001.1"/>
</dbReference>
<gene>
    <name evidence="1" type="ORF">LJ739_05015</name>
</gene>
<keyword evidence="2" id="KW-1185">Reference proteome</keyword>
<reference evidence="1 2" key="1">
    <citation type="submission" date="2021-10" db="EMBL/GenBank/DDBJ databases">
        <title>Draft genome of Aestuariibacter halophilus JC2043.</title>
        <authorList>
            <person name="Emsley S.A."/>
            <person name="Pfannmuller K.M."/>
            <person name="Ushijima B."/>
            <person name="Saw J.H."/>
            <person name="Videau P."/>
        </authorList>
    </citation>
    <scope>NUCLEOTIDE SEQUENCE [LARGE SCALE GENOMIC DNA]</scope>
    <source>
        <strain evidence="1 2">JC2043</strain>
    </source>
</reference>
<dbReference type="Proteomes" id="UP001520878">
    <property type="component" value="Unassembled WGS sequence"/>
</dbReference>
<sequence length="428" mass="49515">MDSLNREFFPGYADPDGRPWQWCGEPENYRDVLEFNLKLALLTQKRLVMPRGYIFDNPGFQKLIENRVGNNSESDFFFKCISDLFVIATDETEGEKLDSKSAWEHQFLLWIGGSQGAESRNVHAHPNIVCQDNHVNELTKIRDASIYREKFIKYNRLENKINLDKVFEALSSCKLRTEEPTYKFDFGFRVADQLINNPVYEIDKRVLEKLSYINESNNDGRLSRSLLQNREKQLELVGEKFIISPEEYRINLMKPLRHYHHLSFANSFGSGCILSDIHVPSNGKFENAARRVSKSIGKEGFSIHGKLGSLTYENLFKLRSNYKFKRSLTSLDETQGTNESDYYKKLKQHWRESIAIMQEKSISLVKGNVVKVITGSISSPDTSSEINAVDAIKTILSVGAGIPKDIQLEYDMWKYWRKLEGERTKYLK</sequence>
<dbReference type="EMBL" id="JAJEWP010000001">
    <property type="protein sequence ID" value="MCC2615597.1"/>
    <property type="molecule type" value="Genomic_DNA"/>
</dbReference>
<evidence type="ECO:0000313" key="2">
    <source>
        <dbReference type="Proteomes" id="UP001520878"/>
    </source>
</evidence>
<organism evidence="1 2">
    <name type="scientific">Fluctibacter halophilus</name>
    <dbReference type="NCBI Taxonomy" id="226011"/>
    <lineage>
        <taxon>Bacteria</taxon>
        <taxon>Pseudomonadati</taxon>
        <taxon>Pseudomonadota</taxon>
        <taxon>Gammaproteobacteria</taxon>
        <taxon>Alteromonadales</taxon>
        <taxon>Alteromonadaceae</taxon>
        <taxon>Fluctibacter</taxon>
    </lineage>
</organism>
<accession>A0ABS8G4U1</accession>
<name>A0ABS8G4U1_9ALTE</name>
<proteinExistence type="predicted"/>
<evidence type="ECO:0000313" key="1">
    <source>
        <dbReference type="EMBL" id="MCC2615597.1"/>
    </source>
</evidence>
<protein>
    <submittedName>
        <fullName evidence="1">Uncharacterized protein</fullName>
    </submittedName>
</protein>